<accession>A0A1H5JMY1</accession>
<evidence type="ECO:0000313" key="2">
    <source>
        <dbReference type="EMBL" id="SEE53842.1"/>
    </source>
</evidence>
<dbReference type="InterPro" id="IPR029068">
    <property type="entry name" value="Glyas_Bleomycin-R_OHBP_Dase"/>
</dbReference>
<dbReference type="STRING" id="561176.SAMN04488561_1657"/>
<dbReference type="PROSITE" id="PS51819">
    <property type="entry name" value="VOC"/>
    <property type="match status" value="1"/>
</dbReference>
<sequence>MVMLNDYPVYATIATGDLARARAFYEKTLGFSPEMEDATGGILYRSGGTRFLLYASEFAGGATQTVATWMVDDADATVAELAGKGVMFEQYDLPGLKTDEHGIAEMGPFRGAWFKDPDGNILNVGTGPAS</sequence>
<dbReference type="SUPFAM" id="SSF54593">
    <property type="entry name" value="Glyoxalase/Bleomycin resistance protein/Dihydroxybiphenyl dioxygenase"/>
    <property type="match status" value="1"/>
</dbReference>
<dbReference type="Pfam" id="PF00903">
    <property type="entry name" value="Glyoxalase"/>
    <property type="match status" value="1"/>
</dbReference>
<dbReference type="Proteomes" id="UP000181980">
    <property type="component" value="Unassembled WGS sequence"/>
</dbReference>
<keyword evidence="3" id="KW-1185">Reference proteome</keyword>
<protein>
    <submittedName>
        <fullName evidence="2">Glyoxalase-like domain-containing protein</fullName>
    </submittedName>
</protein>
<dbReference type="Gene3D" id="3.10.180.10">
    <property type="entry name" value="2,3-Dihydroxybiphenyl 1,2-Dioxygenase, domain 1"/>
    <property type="match status" value="1"/>
</dbReference>
<proteinExistence type="predicted"/>
<dbReference type="AlphaFoldDB" id="A0A1H5JMY1"/>
<dbReference type="CDD" id="cd06587">
    <property type="entry name" value="VOC"/>
    <property type="match status" value="1"/>
</dbReference>
<dbReference type="InterPro" id="IPR037523">
    <property type="entry name" value="VOC_core"/>
</dbReference>
<dbReference type="EMBL" id="FNUC01000003">
    <property type="protein sequence ID" value="SEE53842.1"/>
    <property type="molecule type" value="Genomic_DNA"/>
</dbReference>
<dbReference type="InterPro" id="IPR004360">
    <property type="entry name" value="Glyas_Fos-R_dOase_dom"/>
</dbReference>
<gene>
    <name evidence="2" type="ORF">SAMN04488561_1657</name>
</gene>
<evidence type="ECO:0000313" key="3">
    <source>
        <dbReference type="Proteomes" id="UP000181980"/>
    </source>
</evidence>
<reference evidence="3" key="1">
    <citation type="submission" date="2016-10" db="EMBL/GenBank/DDBJ databases">
        <authorList>
            <person name="Varghese N."/>
            <person name="Submissions S."/>
        </authorList>
    </citation>
    <scope>NUCLEOTIDE SEQUENCE [LARGE SCALE GENOMIC DNA]</scope>
    <source>
        <strain evidence="3">DSM 45237</strain>
    </source>
</reference>
<name>A0A1H5JMY1_9ACTN</name>
<feature type="domain" description="VOC" evidence="1">
    <location>
        <begin position="7"/>
        <end position="127"/>
    </location>
</feature>
<organism evidence="2 3">
    <name type="scientific">Jiangella alba</name>
    <dbReference type="NCBI Taxonomy" id="561176"/>
    <lineage>
        <taxon>Bacteria</taxon>
        <taxon>Bacillati</taxon>
        <taxon>Actinomycetota</taxon>
        <taxon>Actinomycetes</taxon>
        <taxon>Jiangellales</taxon>
        <taxon>Jiangellaceae</taxon>
        <taxon>Jiangella</taxon>
    </lineage>
</organism>
<evidence type="ECO:0000259" key="1">
    <source>
        <dbReference type="PROSITE" id="PS51819"/>
    </source>
</evidence>